<dbReference type="SUPFAM" id="SSF55804">
    <property type="entry name" value="Phoshotransferase/anion transport protein"/>
    <property type="match status" value="1"/>
</dbReference>
<dbReference type="Gene3D" id="1.10.10.10">
    <property type="entry name" value="Winged helix-like DNA-binding domain superfamily/Winged helix DNA-binding domain"/>
    <property type="match status" value="1"/>
</dbReference>
<evidence type="ECO:0000256" key="1">
    <source>
        <dbReference type="ARBA" id="ARBA00022737"/>
    </source>
</evidence>
<protein>
    <submittedName>
        <fullName evidence="6">PTS sugar transporter subunit IIA</fullName>
    </submittedName>
</protein>
<dbReference type="AlphaFoldDB" id="A0ABD7ZA82"/>
<dbReference type="Gene3D" id="3.40.930.10">
    <property type="entry name" value="Mannitol-specific EII, Chain A"/>
    <property type="match status" value="1"/>
</dbReference>
<dbReference type="Pfam" id="PF08279">
    <property type="entry name" value="HTH_11"/>
    <property type="match status" value="1"/>
</dbReference>
<evidence type="ECO:0000313" key="6">
    <source>
        <dbReference type="EMBL" id="WLV84069.1"/>
    </source>
</evidence>
<dbReference type="EMBL" id="CP132485">
    <property type="protein sequence ID" value="WLV84069.1"/>
    <property type="molecule type" value="Genomic_DNA"/>
</dbReference>
<gene>
    <name evidence="6" type="ORF">LACZS2_000476</name>
</gene>
<dbReference type="InterPro" id="IPR050661">
    <property type="entry name" value="BglG_antiterminators"/>
</dbReference>
<dbReference type="Pfam" id="PF00359">
    <property type="entry name" value="PTS_EIIA_2"/>
    <property type="match status" value="1"/>
</dbReference>
<sequence length="643" mass="72915">MNKRQVDLFNYLCGAKDYVPAKVLAQQYQVSSKTIYKDIDDITEAVSESNIQIQKKPRAGIKVSGKDKDKVKAMNIIANLQERQSDEIGTSPAERRAVMVKAILLQGRQQTLKQLSEHWLVSKTSILNDIAWINDIIAINSPGIESDGISLEFKGNEEQRQTAVTTFVVDNTDVKLLSSDNYLKQFFDPKVIRTLSDYFVKNQTEWFENVPAYYRFALQILTLVQTARAALGHHIQLRSSQNDYETSLSGDSAEVATNLFKAISKQLQITFTQGDLDWLARNLSAYRIGPIANGISAQWEATVQEMITRMESLQEVKIPGRKLLRHQLMFHLPAMVLRLQKGLIVRNPLLGDIKSQYPELFGMTWYAMSFLEDRYRIELNDDEVSFVTIYFHIAINQVITSRNVLIVFNQHGELRDYVKSQIRMLLPQNTKYTTASLGSFSQIDLTRIGLIVGVNLKSLITSVPFVGISPLFDANDQTKLMKAYADALVKPQSSQGTVHFPILRRSIDPALVFWKERMPNKQDALNFLVDRLEAAGKVNTEFRSSIFRRERLGTTELDSGAALPHAVPNTVKSLGIAFLILKKPVHWNSIPVSIVVLACVPEAQVNIYRDLVMDIYRLVQNRQMVQMIVGLNNTDQFLDLINQ</sequence>
<dbReference type="InterPro" id="IPR002178">
    <property type="entry name" value="PTS_EIIA_type-2_dom"/>
</dbReference>
<keyword evidence="1" id="KW-0677">Repeat</keyword>
<dbReference type="InterPro" id="IPR011608">
    <property type="entry name" value="PRD"/>
</dbReference>
<dbReference type="RefSeq" id="WP_070650720.1">
    <property type="nucleotide sequence ID" value="NZ_CP132484.1"/>
</dbReference>
<evidence type="ECO:0000259" key="4">
    <source>
        <dbReference type="PROSITE" id="PS51094"/>
    </source>
</evidence>
<evidence type="ECO:0000313" key="7">
    <source>
        <dbReference type="Proteomes" id="UP001229832"/>
    </source>
</evidence>
<keyword evidence="7" id="KW-1185">Reference proteome</keyword>
<feature type="domain" description="PTS EIIA type-2" evidence="4">
    <location>
        <begin position="505"/>
        <end position="643"/>
    </location>
</feature>
<dbReference type="SUPFAM" id="SSF63520">
    <property type="entry name" value="PTS-regulatory domain, PRD"/>
    <property type="match status" value="1"/>
</dbReference>
<dbReference type="PROSITE" id="PS51372">
    <property type="entry name" value="PRD_2"/>
    <property type="match status" value="1"/>
</dbReference>
<evidence type="ECO:0000259" key="5">
    <source>
        <dbReference type="PROSITE" id="PS51372"/>
    </source>
</evidence>
<dbReference type="InterPro" id="IPR013196">
    <property type="entry name" value="HTH_11"/>
</dbReference>
<keyword evidence="3" id="KW-0804">Transcription</keyword>
<feature type="domain" description="PRD" evidence="5">
    <location>
        <begin position="294"/>
        <end position="401"/>
    </location>
</feature>
<organism evidence="6 7">
    <name type="scientific">Lacticaseibacillus zeae subsp. silagei</name>
    <dbReference type="NCBI Taxonomy" id="3068307"/>
    <lineage>
        <taxon>Bacteria</taxon>
        <taxon>Bacillati</taxon>
        <taxon>Bacillota</taxon>
        <taxon>Bacilli</taxon>
        <taxon>Lactobacillales</taxon>
        <taxon>Lactobacillaceae</taxon>
        <taxon>Lacticaseibacillus</taxon>
    </lineage>
</organism>
<accession>A0ABD7ZA82</accession>
<dbReference type="Gene3D" id="1.10.1790.10">
    <property type="entry name" value="PRD domain"/>
    <property type="match status" value="1"/>
</dbReference>
<dbReference type="InterPro" id="IPR016152">
    <property type="entry name" value="PTrfase/Anion_transptr"/>
</dbReference>
<evidence type="ECO:0000256" key="3">
    <source>
        <dbReference type="ARBA" id="ARBA00023163"/>
    </source>
</evidence>
<dbReference type="Proteomes" id="UP001229832">
    <property type="component" value="Chromosome"/>
</dbReference>
<dbReference type="PROSITE" id="PS51094">
    <property type="entry name" value="PTS_EIIA_TYPE_2"/>
    <property type="match status" value="1"/>
</dbReference>
<dbReference type="PANTHER" id="PTHR30185">
    <property type="entry name" value="CRYPTIC BETA-GLUCOSIDE BGL OPERON ANTITERMINATOR"/>
    <property type="match status" value="1"/>
</dbReference>
<dbReference type="PANTHER" id="PTHR30185:SF18">
    <property type="entry name" value="TRANSCRIPTIONAL REGULATOR MTLR"/>
    <property type="match status" value="1"/>
</dbReference>
<keyword evidence="6" id="KW-0813">Transport</keyword>
<dbReference type="GeneID" id="93268201"/>
<dbReference type="InterPro" id="IPR036388">
    <property type="entry name" value="WH-like_DNA-bd_sf"/>
</dbReference>
<dbReference type="CDD" id="cd00211">
    <property type="entry name" value="PTS_IIA_fru"/>
    <property type="match status" value="1"/>
</dbReference>
<dbReference type="Pfam" id="PF00874">
    <property type="entry name" value="PRD"/>
    <property type="match status" value="1"/>
</dbReference>
<evidence type="ECO:0000256" key="2">
    <source>
        <dbReference type="ARBA" id="ARBA00023015"/>
    </source>
</evidence>
<dbReference type="InterPro" id="IPR036634">
    <property type="entry name" value="PRD_sf"/>
</dbReference>
<keyword evidence="2" id="KW-0805">Transcription regulation</keyword>
<name>A0ABD7ZA82_LACZE</name>
<proteinExistence type="predicted"/>
<reference evidence="6 7" key="1">
    <citation type="submission" date="2023-08" db="EMBL/GenBank/DDBJ databases">
        <authorList>
            <person name="Buchebner-Jance M."/>
        </authorList>
    </citation>
    <scope>NUCLEOTIDE SEQUENCE [LARGE SCALE GENOMIC DNA]</scope>
    <source>
        <strain evidence="6 7">NCIMB 15475</strain>
    </source>
</reference>
<keyword evidence="6" id="KW-0762">Sugar transport</keyword>